<dbReference type="AlphaFoldDB" id="A0A1I6FTY1"/>
<accession>A0A1I6FTY1</accession>
<proteinExistence type="predicted"/>
<evidence type="ECO:0000313" key="1">
    <source>
        <dbReference type="EMBL" id="SFR33366.1"/>
    </source>
</evidence>
<evidence type="ECO:0000313" key="2">
    <source>
        <dbReference type="Proteomes" id="UP000199478"/>
    </source>
</evidence>
<reference evidence="2" key="1">
    <citation type="submission" date="2016-10" db="EMBL/GenBank/DDBJ databases">
        <authorList>
            <person name="Varghese N."/>
            <person name="Submissions S."/>
        </authorList>
    </citation>
    <scope>NUCLEOTIDE SEQUENCE [LARGE SCALE GENOMIC DNA]</scope>
    <source>
        <strain evidence="2">DSM 26879</strain>
    </source>
</reference>
<organism evidence="1 2">
    <name type="scientific">Yoonia tamlensis</name>
    <dbReference type="NCBI Taxonomy" id="390270"/>
    <lineage>
        <taxon>Bacteria</taxon>
        <taxon>Pseudomonadati</taxon>
        <taxon>Pseudomonadota</taxon>
        <taxon>Alphaproteobacteria</taxon>
        <taxon>Rhodobacterales</taxon>
        <taxon>Paracoccaceae</taxon>
        <taxon>Yoonia</taxon>
    </lineage>
</organism>
<dbReference type="STRING" id="390270.SAMN04488005_0483"/>
<protein>
    <submittedName>
        <fullName evidence="1">Uncharacterized protein</fullName>
    </submittedName>
</protein>
<dbReference type="Proteomes" id="UP000199478">
    <property type="component" value="Unassembled WGS sequence"/>
</dbReference>
<dbReference type="EMBL" id="FOYP01000001">
    <property type="protein sequence ID" value="SFR33366.1"/>
    <property type="molecule type" value="Genomic_DNA"/>
</dbReference>
<name>A0A1I6FTY1_9RHOB</name>
<gene>
    <name evidence="1" type="ORF">SAMN04488005_0483</name>
</gene>
<sequence length="74" mass="8623">MSAPFFMRALAFQPQCALYPPCDRAYKRRYEVEHDDHTHYLPGGLIDASQPGQWCLPMRTAPYLYVFLICKGRL</sequence>
<keyword evidence="2" id="KW-1185">Reference proteome</keyword>